<dbReference type="InterPro" id="IPR046433">
    <property type="entry name" value="ActCoA_hydro"/>
</dbReference>
<dbReference type="GO" id="GO:0006083">
    <property type="term" value="P:acetate metabolic process"/>
    <property type="evidence" value="ECO:0007669"/>
    <property type="project" value="InterPro"/>
</dbReference>
<dbReference type="GO" id="GO:0016787">
    <property type="term" value="F:hydrolase activity"/>
    <property type="evidence" value="ECO:0007669"/>
    <property type="project" value="UniProtKB-KW"/>
</dbReference>
<dbReference type="InterPro" id="IPR026888">
    <property type="entry name" value="AcetylCoA_hyd_C"/>
</dbReference>
<dbReference type="Pfam" id="PF13336">
    <property type="entry name" value="AcetylCoA_hyd_C"/>
    <property type="match status" value="1"/>
</dbReference>
<evidence type="ECO:0000313" key="2">
    <source>
        <dbReference type="EMBL" id="SCX33381.1"/>
    </source>
</evidence>
<dbReference type="STRING" id="1502745.SAMN02799620_05938"/>
<dbReference type="Gene3D" id="3.40.1080.20">
    <property type="entry name" value="Acetyl-CoA hydrolase/transferase C-terminal domain"/>
    <property type="match status" value="1"/>
</dbReference>
<protein>
    <submittedName>
        <fullName evidence="2">Acetyl-CoA hydrolase/transferase C-terminal domain-containing protein</fullName>
    </submittedName>
</protein>
<dbReference type="PANTHER" id="PTHR21432">
    <property type="entry name" value="ACETYL-COA HYDROLASE-RELATED"/>
    <property type="match status" value="1"/>
</dbReference>
<evidence type="ECO:0000259" key="1">
    <source>
        <dbReference type="Pfam" id="PF13336"/>
    </source>
</evidence>
<dbReference type="AlphaFoldDB" id="A0A1G4X0F3"/>
<keyword evidence="2" id="KW-0378">Hydrolase</keyword>
<name>A0A1G4X0F3_9MYCO</name>
<proteinExistence type="predicted"/>
<dbReference type="SUPFAM" id="SSF100950">
    <property type="entry name" value="NagB/RpiA/CoA transferase-like"/>
    <property type="match status" value="1"/>
</dbReference>
<accession>A0A1G4X0F3</accession>
<feature type="domain" description="Acetyl-CoA hydrolase/transferase C-terminal" evidence="1">
    <location>
        <begin position="256"/>
        <end position="385"/>
    </location>
</feature>
<reference evidence="3" key="1">
    <citation type="submission" date="2016-10" db="EMBL/GenBank/DDBJ databases">
        <authorList>
            <person name="Varghese N."/>
            <person name="Submissions S."/>
        </authorList>
    </citation>
    <scope>NUCLEOTIDE SEQUENCE [LARGE SCALE GENOMIC DNA]</scope>
    <source>
        <strain evidence="3">UNC267MFSha1.1M11</strain>
    </source>
</reference>
<dbReference type="PANTHER" id="PTHR21432:SF20">
    <property type="entry name" value="ACETYL-COA HYDROLASE"/>
    <property type="match status" value="1"/>
</dbReference>
<gene>
    <name evidence="2" type="ORF">SAMN02799620_05938</name>
</gene>
<dbReference type="InterPro" id="IPR038460">
    <property type="entry name" value="AcetylCoA_hyd_C_sf"/>
</dbReference>
<keyword evidence="2" id="KW-0808">Transferase</keyword>
<dbReference type="RefSeq" id="WP_235633116.1">
    <property type="nucleotide sequence ID" value="NZ_FMUB01000017.1"/>
</dbReference>
<sequence length="395" mass="41410">MSTTELPALLRRAGDRDLVIALGDGVGAANMLDDGSTVGEVLSTYAAGGRGLTLVLGWSPVAPLGITPEAFTRIVTLMPGWGVRTLLPSPVTSAVPTSMAAIPALLGSHLRPDVLLTRMTRRDGGFQFCTEVSWQQTLVDIGVPVWAVLDEGAPSACAGKPVAPEAVTIIGRTGDGPADLPSRPAEAIHEALADRVLDLIPEGARLQCGPGQLGTALLQRCTKALAIDTGLLTDAVMDLERRGLLIGEPAATYLFGSAELYRWADGRPILRGIEHSHDVTRLSRGAPFVAVNTAIEIDPFGQVNVEGVGNKVVGGIGGHPDYCTAARMNRSGLSIIAVPAQFNGRSTLVEALSRPASTPAHDVEVIVTEAGHVDLRSAGWSERRRLIEGLFQLAA</sequence>
<dbReference type="GO" id="GO:0008775">
    <property type="term" value="F:acetate CoA-transferase activity"/>
    <property type="evidence" value="ECO:0007669"/>
    <property type="project" value="InterPro"/>
</dbReference>
<organism evidence="2 3">
    <name type="scientific">Mycolicibacterium fluoranthenivorans</name>
    <dbReference type="NCBI Taxonomy" id="258505"/>
    <lineage>
        <taxon>Bacteria</taxon>
        <taxon>Bacillati</taxon>
        <taxon>Actinomycetota</taxon>
        <taxon>Actinomycetes</taxon>
        <taxon>Mycobacteriales</taxon>
        <taxon>Mycobacteriaceae</taxon>
        <taxon>Mycolicibacterium</taxon>
    </lineage>
</organism>
<dbReference type="Proteomes" id="UP000199707">
    <property type="component" value="Unassembled WGS sequence"/>
</dbReference>
<dbReference type="EMBL" id="FMUB01000017">
    <property type="protein sequence ID" value="SCX33381.1"/>
    <property type="molecule type" value="Genomic_DNA"/>
</dbReference>
<dbReference type="InterPro" id="IPR037171">
    <property type="entry name" value="NagB/RpiA_transferase-like"/>
</dbReference>
<dbReference type="Gene3D" id="3.30.750.70">
    <property type="entry name" value="4-hydroxybutyrate coenzyme like domains"/>
    <property type="match status" value="1"/>
</dbReference>
<evidence type="ECO:0000313" key="3">
    <source>
        <dbReference type="Proteomes" id="UP000199707"/>
    </source>
</evidence>